<dbReference type="EMBL" id="BNCO01000156">
    <property type="protein sequence ID" value="GIL68927.1"/>
    <property type="molecule type" value="Genomic_DNA"/>
</dbReference>
<dbReference type="AlphaFoldDB" id="A0A8J4BVF8"/>
<dbReference type="Proteomes" id="UP000747399">
    <property type="component" value="Unassembled WGS sequence"/>
</dbReference>
<keyword evidence="1" id="KW-1133">Transmembrane helix</keyword>
<protein>
    <submittedName>
        <fullName evidence="2">Uncharacterized protein</fullName>
    </submittedName>
</protein>
<feature type="transmembrane region" description="Helical" evidence="1">
    <location>
        <begin position="60"/>
        <end position="89"/>
    </location>
</feature>
<keyword evidence="1" id="KW-0472">Membrane</keyword>
<keyword evidence="3" id="KW-1185">Reference proteome</keyword>
<gene>
    <name evidence="2" type="ORF">Vafri_22180</name>
</gene>
<organism evidence="2 3">
    <name type="scientific">Volvox africanus</name>
    <dbReference type="NCBI Taxonomy" id="51714"/>
    <lineage>
        <taxon>Eukaryota</taxon>
        <taxon>Viridiplantae</taxon>
        <taxon>Chlorophyta</taxon>
        <taxon>core chlorophytes</taxon>
        <taxon>Chlorophyceae</taxon>
        <taxon>CS clade</taxon>
        <taxon>Chlamydomonadales</taxon>
        <taxon>Volvocaceae</taxon>
        <taxon>Volvox</taxon>
    </lineage>
</organism>
<evidence type="ECO:0000313" key="2">
    <source>
        <dbReference type="EMBL" id="GIL68927.1"/>
    </source>
</evidence>
<reference evidence="2" key="1">
    <citation type="journal article" date="2021" name="Proc. Natl. Acad. Sci. U.S.A.">
        <title>Three genomes in the algal genus Volvox reveal the fate of a haploid sex-determining region after a transition to homothallism.</title>
        <authorList>
            <person name="Yamamoto K."/>
            <person name="Hamaji T."/>
            <person name="Kawai-Toyooka H."/>
            <person name="Matsuzaki R."/>
            <person name="Takahashi F."/>
            <person name="Nishimura Y."/>
            <person name="Kawachi M."/>
            <person name="Noguchi H."/>
            <person name="Minakuchi Y."/>
            <person name="Umen J.G."/>
            <person name="Toyoda A."/>
            <person name="Nozaki H."/>
        </authorList>
    </citation>
    <scope>NUCLEOTIDE SEQUENCE</scope>
    <source>
        <strain evidence="2">NIES-3780</strain>
    </source>
</reference>
<keyword evidence="1" id="KW-0812">Transmembrane</keyword>
<evidence type="ECO:0000256" key="1">
    <source>
        <dbReference type="SAM" id="Phobius"/>
    </source>
</evidence>
<proteinExistence type="predicted"/>
<sequence>MDRLTMQNVVAAANAAIHLGRLKGYACGRQVQAHIIIIINMINIMNSCSILRIYNVFCTILLLLLLLLLLFVVVVVVVAAAVVTVIITLRPWAASVEQTEGKYRYNRVVAASWSHA</sequence>
<evidence type="ECO:0000313" key="3">
    <source>
        <dbReference type="Proteomes" id="UP000747399"/>
    </source>
</evidence>
<comment type="caution">
    <text evidence="2">The sequence shown here is derived from an EMBL/GenBank/DDBJ whole genome shotgun (WGS) entry which is preliminary data.</text>
</comment>
<name>A0A8J4BVF8_9CHLO</name>
<accession>A0A8J4BVF8</accession>